<accession>A0A937LC52</accession>
<keyword evidence="2" id="KW-0121">Carboxypeptidase</keyword>
<name>A0A937LC52_9GAMM</name>
<dbReference type="SUPFAM" id="SSF56519">
    <property type="entry name" value="Penicillin binding protein dimerisation domain"/>
    <property type="match status" value="1"/>
</dbReference>
<dbReference type="Gene3D" id="3.30.450.330">
    <property type="match status" value="1"/>
</dbReference>
<dbReference type="Pfam" id="PF03717">
    <property type="entry name" value="PBP_dimer"/>
    <property type="match status" value="1"/>
</dbReference>
<dbReference type="EMBL" id="JADHQC010000001">
    <property type="protein sequence ID" value="MBL6811264.1"/>
    <property type="molecule type" value="Genomic_DNA"/>
</dbReference>
<dbReference type="InterPro" id="IPR036138">
    <property type="entry name" value="PBP_dimer_sf"/>
</dbReference>
<keyword evidence="4" id="KW-1133">Transmembrane helix</keyword>
<keyword evidence="3 4" id="KW-0472">Membrane</keyword>
<reference evidence="7" key="1">
    <citation type="submission" date="2020-10" db="EMBL/GenBank/DDBJ databases">
        <title>Microbiome of the Black Sea water column analyzed by genome centric metagenomics.</title>
        <authorList>
            <person name="Cabello-Yeves P.J."/>
            <person name="Callieri C."/>
            <person name="Picazo A."/>
            <person name="Mehrshad M."/>
            <person name="Haro-Moreno J.M."/>
            <person name="Roda-Garcia J."/>
            <person name="Dzembekova N."/>
            <person name="Slabakova V."/>
            <person name="Slabakova N."/>
            <person name="Moncheva S."/>
            <person name="Rodriguez-Valera F."/>
        </authorList>
    </citation>
    <scope>NUCLEOTIDE SEQUENCE</scope>
    <source>
        <strain evidence="7">BS307-5m-G49</strain>
    </source>
</reference>
<dbReference type="GO" id="GO:0071555">
    <property type="term" value="P:cell wall organization"/>
    <property type="evidence" value="ECO:0007669"/>
    <property type="project" value="TreeGrafter"/>
</dbReference>
<dbReference type="Pfam" id="PF00905">
    <property type="entry name" value="Transpeptidase"/>
    <property type="match status" value="1"/>
</dbReference>
<feature type="transmembrane region" description="Helical" evidence="4">
    <location>
        <begin position="12"/>
        <end position="32"/>
    </location>
</feature>
<evidence type="ECO:0000259" key="5">
    <source>
        <dbReference type="Pfam" id="PF00905"/>
    </source>
</evidence>
<dbReference type="InterPro" id="IPR050515">
    <property type="entry name" value="Beta-lactam/transpept"/>
</dbReference>
<comment type="subcellular location">
    <subcellularLocation>
        <location evidence="1">Membrane</location>
    </subcellularLocation>
</comment>
<keyword evidence="2" id="KW-0645">Protease</keyword>
<proteinExistence type="predicted"/>
<dbReference type="PANTHER" id="PTHR30627:SF1">
    <property type="entry name" value="PEPTIDOGLYCAN D,D-TRANSPEPTIDASE FTSI"/>
    <property type="match status" value="1"/>
</dbReference>
<dbReference type="InterPro" id="IPR001460">
    <property type="entry name" value="PCN-bd_Tpept"/>
</dbReference>
<protein>
    <submittedName>
        <fullName evidence="7">Penicillin-binding protein 2</fullName>
    </submittedName>
</protein>
<feature type="domain" description="Penicillin-binding protein dimerisation" evidence="6">
    <location>
        <begin position="54"/>
        <end position="200"/>
    </location>
</feature>
<dbReference type="InterPro" id="IPR012338">
    <property type="entry name" value="Beta-lactam/transpept-like"/>
</dbReference>
<dbReference type="GO" id="GO:0004180">
    <property type="term" value="F:carboxypeptidase activity"/>
    <property type="evidence" value="ECO:0007669"/>
    <property type="project" value="UniProtKB-KW"/>
</dbReference>
<comment type="caution">
    <text evidence="7">The sequence shown here is derived from an EMBL/GenBank/DDBJ whole genome shotgun (WGS) entry which is preliminary data.</text>
</comment>
<dbReference type="GO" id="GO:0008658">
    <property type="term" value="F:penicillin binding"/>
    <property type="evidence" value="ECO:0007669"/>
    <property type="project" value="InterPro"/>
</dbReference>
<dbReference type="PANTHER" id="PTHR30627">
    <property type="entry name" value="PEPTIDOGLYCAN D,D-TRANSPEPTIDASE"/>
    <property type="match status" value="1"/>
</dbReference>
<evidence type="ECO:0000259" key="6">
    <source>
        <dbReference type="Pfam" id="PF03717"/>
    </source>
</evidence>
<evidence type="ECO:0000256" key="1">
    <source>
        <dbReference type="ARBA" id="ARBA00004370"/>
    </source>
</evidence>
<evidence type="ECO:0000256" key="3">
    <source>
        <dbReference type="ARBA" id="ARBA00023136"/>
    </source>
</evidence>
<evidence type="ECO:0000313" key="8">
    <source>
        <dbReference type="Proteomes" id="UP000744438"/>
    </source>
</evidence>
<keyword evidence="2" id="KW-0378">Hydrolase</keyword>
<dbReference type="Proteomes" id="UP000744438">
    <property type="component" value="Unassembled WGS sequence"/>
</dbReference>
<dbReference type="Gene3D" id="3.90.1310.10">
    <property type="entry name" value="Penicillin-binding protein 2a (Domain 2)"/>
    <property type="match status" value="1"/>
</dbReference>
<evidence type="ECO:0000313" key="7">
    <source>
        <dbReference type="EMBL" id="MBL6811264.1"/>
    </source>
</evidence>
<evidence type="ECO:0000256" key="2">
    <source>
        <dbReference type="ARBA" id="ARBA00022645"/>
    </source>
</evidence>
<keyword evidence="4" id="KW-0812">Transmembrane</keyword>
<dbReference type="Gene3D" id="3.40.710.10">
    <property type="entry name" value="DD-peptidase/beta-lactamase superfamily"/>
    <property type="match status" value="1"/>
</dbReference>
<gene>
    <name evidence="7" type="ORF">ISQ63_00080</name>
</gene>
<dbReference type="AlphaFoldDB" id="A0A937LC52"/>
<dbReference type="InterPro" id="IPR005311">
    <property type="entry name" value="PBP_dimer"/>
</dbReference>
<sequence>MNANENNKYRELTLWIVIFLILLALPTKLVFFQKNDFSLGKEFSQKASIRQSSITSKRGVIFDRNNYVLAEDIPSYEIGISLKGFSFDPLHMNLISTNLDLDIDRLKKRLARKKTKYLVLNQKVSKQKKEQIQSLEIPGVVISKRTFKRNYPQGEIFSQLIGLTNYKNEGVNGIEFALDETLKAEDGYQEKILSRKSGVIQNKIIKEPINGSSINLTVDSKLQFILFDKLKKAVEFHNAESASGIMIDLGSNEILAMTNFPSFDPNNRKKLNNMELLKNNSAIELFEPGSTVKPLALSALLKNNPELIDSAVNTSPGWIEFEGYKTEDARNYGTLSTEEIISKSSNVGMVKLCADFDPNQILRTYYSLGLGKYMNEIFISTREGYLPEYKNLSLREKVSLCYGYGLQTTLVQLTSAYSTIFSEGVYRPLKLIKNSSQFEEERILSKENAKQIKKILYKAIKNGTGFRAKVNDHDVFGKTGTARIFKNQKYNDDLHNALFIGMTQIEDKEYLVGLFVKNPKINGEGGGDVAAPIFSEIIETIQKL</sequence>
<feature type="domain" description="Penicillin-binding protein transpeptidase" evidence="5">
    <location>
        <begin position="245"/>
        <end position="539"/>
    </location>
</feature>
<evidence type="ECO:0000256" key="4">
    <source>
        <dbReference type="SAM" id="Phobius"/>
    </source>
</evidence>
<dbReference type="SUPFAM" id="SSF56601">
    <property type="entry name" value="beta-lactamase/transpeptidase-like"/>
    <property type="match status" value="1"/>
</dbReference>
<dbReference type="GO" id="GO:0005886">
    <property type="term" value="C:plasma membrane"/>
    <property type="evidence" value="ECO:0007669"/>
    <property type="project" value="TreeGrafter"/>
</dbReference>
<organism evidence="7 8">
    <name type="scientific">SAR86 cluster bacterium</name>
    <dbReference type="NCBI Taxonomy" id="2030880"/>
    <lineage>
        <taxon>Bacteria</taxon>
        <taxon>Pseudomonadati</taxon>
        <taxon>Pseudomonadota</taxon>
        <taxon>Gammaproteobacteria</taxon>
        <taxon>SAR86 cluster</taxon>
    </lineage>
</organism>